<accession>A0A833YBP9</accession>
<evidence type="ECO:0000313" key="2">
    <source>
        <dbReference type="Proteomes" id="UP000664940"/>
    </source>
</evidence>
<gene>
    <name evidence="1" type="ORF">HJG60_009347</name>
</gene>
<dbReference type="AlphaFoldDB" id="A0A833YBP9"/>
<organism evidence="1 2">
    <name type="scientific">Phyllostomus discolor</name>
    <name type="common">pale spear-nosed bat</name>
    <dbReference type="NCBI Taxonomy" id="89673"/>
    <lineage>
        <taxon>Eukaryota</taxon>
        <taxon>Metazoa</taxon>
        <taxon>Chordata</taxon>
        <taxon>Craniata</taxon>
        <taxon>Vertebrata</taxon>
        <taxon>Euteleostomi</taxon>
        <taxon>Mammalia</taxon>
        <taxon>Eutheria</taxon>
        <taxon>Laurasiatheria</taxon>
        <taxon>Chiroptera</taxon>
        <taxon>Yangochiroptera</taxon>
        <taxon>Phyllostomidae</taxon>
        <taxon>Phyllostominae</taxon>
        <taxon>Phyllostomus</taxon>
    </lineage>
</organism>
<dbReference type="EMBL" id="JABVXQ010000015">
    <property type="protein sequence ID" value="KAF6074937.1"/>
    <property type="molecule type" value="Genomic_DNA"/>
</dbReference>
<proteinExistence type="predicted"/>
<protein>
    <submittedName>
        <fullName evidence="1">Uncharacterized protein</fullName>
    </submittedName>
</protein>
<evidence type="ECO:0000313" key="1">
    <source>
        <dbReference type="EMBL" id="KAF6074937.1"/>
    </source>
</evidence>
<name>A0A833YBP9_9CHIR</name>
<dbReference type="Proteomes" id="UP000664940">
    <property type="component" value="Unassembled WGS sequence"/>
</dbReference>
<sequence length="138" mass="16162">MRTLLQGVSWPMESRSLKMGGKEWNGGKERRKKRGKKFKRLQFTHTNIYPSRYKQYFFLTDTPLMDPKPPQMCKHKHLSTHIHSHTRPWKRSKKNNVAHNYGASFRYQPLFSCLNTTTDTSPTLPSSVSAQPHRSPFS</sequence>
<reference evidence="1 2" key="1">
    <citation type="journal article" date="2020" name="Nature">
        <title>Six reference-quality genomes reveal evolution of bat adaptations.</title>
        <authorList>
            <person name="Jebb D."/>
            <person name="Huang Z."/>
            <person name="Pippel M."/>
            <person name="Hughes G.M."/>
            <person name="Lavrichenko K."/>
            <person name="Devanna P."/>
            <person name="Winkler S."/>
            <person name="Jermiin L.S."/>
            <person name="Skirmuntt E.C."/>
            <person name="Katzourakis A."/>
            <person name="Burkitt-Gray L."/>
            <person name="Ray D.A."/>
            <person name="Sullivan K.A.M."/>
            <person name="Roscito J.G."/>
            <person name="Kirilenko B.M."/>
            <person name="Davalos L.M."/>
            <person name="Corthals A.P."/>
            <person name="Power M.L."/>
            <person name="Jones G."/>
            <person name="Ransome R.D."/>
            <person name="Dechmann D.K.N."/>
            <person name="Locatelli A.G."/>
            <person name="Puechmaille S.J."/>
            <person name="Fedrigo O."/>
            <person name="Jarvis E.D."/>
            <person name="Hiller M."/>
            <person name="Vernes S.C."/>
            <person name="Myers E.W."/>
            <person name="Teeling E.C."/>
        </authorList>
    </citation>
    <scope>NUCLEOTIDE SEQUENCE [LARGE SCALE GENOMIC DNA]</scope>
    <source>
        <strain evidence="1">Bat1K_MPI-CBG_1</strain>
    </source>
</reference>
<comment type="caution">
    <text evidence="1">The sequence shown here is derived from an EMBL/GenBank/DDBJ whole genome shotgun (WGS) entry which is preliminary data.</text>
</comment>